<sequence length="166" mass="19762">MAFNLRSFKKIMLANRSAFRRFLTKLENNPPRGLDQLAARTDIEVWKEMDCLACANCCKTMSPTFTQVDIKRIARHLDMSADEFRKKWLYKDRNGDWINKQQPCQFLNLKDNKCSIYEVRPRDCSGFPHHTKRHMTEYMHVFKQNVEYCPATYKLVEKMIDKVNSK</sequence>
<dbReference type="EMBL" id="CP032157">
    <property type="protein sequence ID" value="AXY75063.1"/>
    <property type="molecule type" value="Genomic_DNA"/>
</dbReference>
<dbReference type="AlphaFoldDB" id="A0A3B7MP16"/>
<dbReference type="Proteomes" id="UP000263900">
    <property type="component" value="Chromosome"/>
</dbReference>
<organism evidence="1 2">
    <name type="scientific">Paraflavitalea soli</name>
    <dbReference type="NCBI Taxonomy" id="2315862"/>
    <lineage>
        <taxon>Bacteria</taxon>
        <taxon>Pseudomonadati</taxon>
        <taxon>Bacteroidota</taxon>
        <taxon>Chitinophagia</taxon>
        <taxon>Chitinophagales</taxon>
        <taxon>Chitinophagaceae</taxon>
        <taxon>Paraflavitalea</taxon>
    </lineage>
</organism>
<dbReference type="RefSeq" id="WP_119050945.1">
    <property type="nucleotide sequence ID" value="NZ_CP032157.1"/>
</dbReference>
<protein>
    <submittedName>
        <fullName evidence="1">YkgJ family cysteine cluster protein</fullName>
    </submittedName>
</protein>
<evidence type="ECO:0000313" key="1">
    <source>
        <dbReference type="EMBL" id="AXY75063.1"/>
    </source>
</evidence>
<accession>A0A3B7MP16</accession>
<dbReference type="PANTHER" id="PTHR35866">
    <property type="entry name" value="PUTATIVE-RELATED"/>
    <property type="match status" value="1"/>
</dbReference>
<dbReference type="Pfam" id="PF03692">
    <property type="entry name" value="CxxCxxCC"/>
    <property type="match status" value="1"/>
</dbReference>
<reference evidence="1 2" key="1">
    <citation type="submission" date="2018-09" db="EMBL/GenBank/DDBJ databases">
        <title>Genome sequencing of strain 6GH32-13.</title>
        <authorList>
            <person name="Weon H.-Y."/>
            <person name="Heo J."/>
            <person name="Kwon S.-W."/>
        </authorList>
    </citation>
    <scope>NUCLEOTIDE SEQUENCE [LARGE SCALE GENOMIC DNA]</scope>
    <source>
        <strain evidence="1 2">5GH32-13</strain>
    </source>
</reference>
<evidence type="ECO:0000313" key="2">
    <source>
        <dbReference type="Proteomes" id="UP000263900"/>
    </source>
</evidence>
<dbReference type="OrthoDB" id="665764at2"/>
<name>A0A3B7MP16_9BACT</name>
<dbReference type="KEGG" id="pseg:D3H65_14220"/>
<dbReference type="PANTHER" id="PTHR35866:SF1">
    <property type="entry name" value="YKGJ FAMILY CYSTEINE CLUSTER PROTEIN"/>
    <property type="match status" value="1"/>
</dbReference>
<dbReference type="InterPro" id="IPR005358">
    <property type="entry name" value="Puta_zinc/iron-chelating_dom"/>
</dbReference>
<keyword evidence="2" id="KW-1185">Reference proteome</keyword>
<proteinExistence type="predicted"/>
<gene>
    <name evidence="1" type="ORF">D3H65_14220</name>
</gene>